<sequence>MVNMKGAVASYASSPFKLIKPQCSASQPSCSALQLVVSVYAAHSSSRAQPHPLLSNQVEFGIHRGGYLESWHEVQATTTVVAVISAPLCDFW</sequence>
<dbReference type="EMBL" id="JAAMPC010000001">
    <property type="protein sequence ID" value="KAG2328996.1"/>
    <property type="molecule type" value="Genomic_DNA"/>
</dbReference>
<reference evidence="1 2" key="1">
    <citation type="submission" date="2020-02" db="EMBL/GenBank/DDBJ databases">
        <authorList>
            <person name="Ma Q."/>
            <person name="Huang Y."/>
            <person name="Song X."/>
            <person name="Pei D."/>
        </authorList>
    </citation>
    <scope>NUCLEOTIDE SEQUENCE [LARGE SCALE GENOMIC DNA]</scope>
    <source>
        <strain evidence="1">Sxm20200214</strain>
        <tissue evidence="1">Leaf</tissue>
    </source>
</reference>
<dbReference type="AlphaFoldDB" id="A0A8X7WF53"/>
<keyword evidence="2" id="KW-1185">Reference proteome</keyword>
<dbReference type="Proteomes" id="UP000886595">
    <property type="component" value="Unassembled WGS sequence"/>
</dbReference>
<gene>
    <name evidence="1" type="ORF">Bca52824_000176</name>
</gene>
<protein>
    <submittedName>
        <fullName evidence="1">Uncharacterized protein</fullName>
    </submittedName>
</protein>
<proteinExistence type="predicted"/>
<evidence type="ECO:0000313" key="2">
    <source>
        <dbReference type="Proteomes" id="UP000886595"/>
    </source>
</evidence>
<accession>A0A8X7WF53</accession>
<organism evidence="1 2">
    <name type="scientific">Brassica carinata</name>
    <name type="common">Ethiopian mustard</name>
    <name type="synonym">Abyssinian cabbage</name>
    <dbReference type="NCBI Taxonomy" id="52824"/>
    <lineage>
        <taxon>Eukaryota</taxon>
        <taxon>Viridiplantae</taxon>
        <taxon>Streptophyta</taxon>
        <taxon>Embryophyta</taxon>
        <taxon>Tracheophyta</taxon>
        <taxon>Spermatophyta</taxon>
        <taxon>Magnoliopsida</taxon>
        <taxon>eudicotyledons</taxon>
        <taxon>Gunneridae</taxon>
        <taxon>Pentapetalae</taxon>
        <taxon>rosids</taxon>
        <taxon>malvids</taxon>
        <taxon>Brassicales</taxon>
        <taxon>Brassicaceae</taxon>
        <taxon>Brassiceae</taxon>
        <taxon>Brassica</taxon>
    </lineage>
</organism>
<comment type="caution">
    <text evidence="1">The sequence shown here is derived from an EMBL/GenBank/DDBJ whole genome shotgun (WGS) entry which is preliminary data.</text>
</comment>
<name>A0A8X7WF53_BRACI</name>
<evidence type="ECO:0000313" key="1">
    <source>
        <dbReference type="EMBL" id="KAG2328996.1"/>
    </source>
</evidence>